<reference evidence="1" key="1">
    <citation type="submission" date="2019-11" db="EMBL/GenBank/DDBJ databases">
        <authorList>
            <person name="Feng L."/>
        </authorList>
    </citation>
    <scope>NUCLEOTIDE SEQUENCE</scope>
    <source>
        <strain evidence="1">CTertiumLFYP3</strain>
    </source>
</reference>
<evidence type="ECO:0000313" key="1">
    <source>
        <dbReference type="EMBL" id="VYT72767.1"/>
    </source>
</evidence>
<evidence type="ECO:0008006" key="2">
    <source>
        <dbReference type="Google" id="ProtNLM"/>
    </source>
</evidence>
<name>A0A6N2Z3J9_9CLOT</name>
<dbReference type="RefSeq" id="WP_156624706.1">
    <property type="nucleotide sequence ID" value="NZ_CACRTO010000005.1"/>
</dbReference>
<dbReference type="AlphaFoldDB" id="A0A6N2Z3J9"/>
<organism evidence="1">
    <name type="scientific">Clostridium tertium</name>
    <dbReference type="NCBI Taxonomy" id="1559"/>
    <lineage>
        <taxon>Bacteria</taxon>
        <taxon>Bacillati</taxon>
        <taxon>Bacillota</taxon>
        <taxon>Clostridia</taxon>
        <taxon>Eubacteriales</taxon>
        <taxon>Clostridiaceae</taxon>
        <taxon>Clostridium</taxon>
    </lineage>
</organism>
<dbReference type="EMBL" id="CACRTO010000005">
    <property type="protein sequence ID" value="VYT72767.1"/>
    <property type="molecule type" value="Genomic_DNA"/>
</dbReference>
<proteinExistence type="predicted"/>
<gene>
    <name evidence="1" type="ORF">CTLFYP3_00541</name>
</gene>
<protein>
    <recommendedName>
        <fullName evidence="2">Chaperone protein DnaJ</fullName>
    </recommendedName>
</protein>
<accession>A0A6N2Z3J9</accession>
<sequence>MEDNNINSLSQCLGCNGTGKIKCDCNALEEPYKNCVTCKGEGNFICPICEGQGSF</sequence>